<gene>
    <name evidence="7" type="primary">ybaR</name>
    <name evidence="7" type="ORF">KCTCHS21_16770</name>
</gene>
<reference evidence="7 8" key="1">
    <citation type="submission" date="2019-01" db="EMBL/GenBank/DDBJ databases">
        <title>Complete genome sequence of Cohnella hallensis HS21 isolated from Korean fir (Abies koreana) rhizospheric soil.</title>
        <authorList>
            <person name="Jiang L."/>
            <person name="Kang S.W."/>
            <person name="Kim S."/>
            <person name="Jung J."/>
            <person name="Kim C.Y."/>
            <person name="Kim D.H."/>
            <person name="Kim S.W."/>
            <person name="Lee J."/>
        </authorList>
    </citation>
    <scope>NUCLEOTIDE SEQUENCE [LARGE SCALE GENOMIC DNA]</scope>
    <source>
        <strain evidence="7 8">HS21</strain>
    </source>
</reference>
<feature type="transmembrane region" description="Helical" evidence="5">
    <location>
        <begin position="118"/>
        <end position="138"/>
    </location>
</feature>
<name>A0A3T1D2K3_9BACL</name>
<feature type="transmembrane region" description="Helical" evidence="5">
    <location>
        <begin position="172"/>
        <end position="195"/>
    </location>
</feature>
<dbReference type="InterPro" id="IPR002645">
    <property type="entry name" value="STAS_dom"/>
</dbReference>
<dbReference type="CDD" id="cd07042">
    <property type="entry name" value="STAS_SulP_like_sulfate_transporter"/>
    <property type="match status" value="1"/>
</dbReference>
<feature type="transmembrane region" description="Helical" evidence="5">
    <location>
        <begin position="349"/>
        <end position="381"/>
    </location>
</feature>
<dbReference type="GO" id="GO:0016020">
    <property type="term" value="C:membrane"/>
    <property type="evidence" value="ECO:0007669"/>
    <property type="project" value="UniProtKB-SubCell"/>
</dbReference>
<dbReference type="EMBL" id="AP019400">
    <property type="protein sequence ID" value="BBI32278.1"/>
    <property type="molecule type" value="Genomic_DNA"/>
</dbReference>
<keyword evidence="3 5" id="KW-1133">Transmembrane helix</keyword>
<evidence type="ECO:0000256" key="3">
    <source>
        <dbReference type="ARBA" id="ARBA00022989"/>
    </source>
</evidence>
<dbReference type="PANTHER" id="PTHR43310:SF1">
    <property type="entry name" value="SULFATE TRANSPORTER YBAR-RELATED"/>
    <property type="match status" value="1"/>
</dbReference>
<dbReference type="Proteomes" id="UP000289856">
    <property type="component" value="Chromosome"/>
</dbReference>
<dbReference type="OrthoDB" id="9771198at2"/>
<feature type="transmembrane region" description="Helical" evidence="5">
    <location>
        <begin position="144"/>
        <end position="160"/>
    </location>
</feature>
<dbReference type="Pfam" id="PF01740">
    <property type="entry name" value="STAS"/>
    <property type="match status" value="1"/>
</dbReference>
<organism evidence="7 8">
    <name type="scientific">Cohnella abietis</name>
    <dbReference type="NCBI Taxonomy" id="2507935"/>
    <lineage>
        <taxon>Bacteria</taxon>
        <taxon>Bacillati</taxon>
        <taxon>Bacillota</taxon>
        <taxon>Bacilli</taxon>
        <taxon>Bacillales</taxon>
        <taxon>Paenibacillaceae</taxon>
        <taxon>Cohnella</taxon>
    </lineage>
</organism>
<sequence>MLERIRFNWFSNVRADVLAGITTVLALIPDSLAFAFIAGVNPMISIYSTISILVLISIFGGRPAMVSSTAGSMAVLMTALVAQHGVEYLFAATILTGVIQLGMGLLKMGRWMSFVPHSVITGFINSLAILIFVSQLRYFEGQSWMMYAMVAATLAIIYILPKFTKAVPSPLVAVAFMTIVVVFMQLNLSTVGSLANIEPTIPFLHIPSIPFTLDTLWILLPTSLSLAIVGYSETLLTQTIIDEMTEEKTSKDKEMRGQGIANTVTGFFGGMAGCALIAESAINVKVGGRGRLSTLVAGLVLFILVFVLDDVLNSIPIAALVGVMMMVCIEIFDWNYFRNIRSKPVAHTAIMLITVAIVVVTRDLAIGVIVGVILSVLVYAYRSATQLEIHEELDGDEKIYRVRGQLFFVSSDTLLDRIDFNDDNDKVCLDLTATHVWDHTAAKTLDKIVDRLKSKGKDVRVLHQVSKPKLGIKSS</sequence>
<dbReference type="InterPro" id="IPR036513">
    <property type="entry name" value="STAS_dom_sf"/>
</dbReference>
<evidence type="ECO:0000259" key="6">
    <source>
        <dbReference type="PROSITE" id="PS50801"/>
    </source>
</evidence>
<feature type="transmembrane region" description="Helical" evidence="5">
    <location>
        <begin position="215"/>
        <end position="236"/>
    </location>
</feature>
<comment type="subcellular location">
    <subcellularLocation>
        <location evidence="1">Membrane</location>
        <topology evidence="1">Multi-pass membrane protein</topology>
    </subcellularLocation>
</comment>
<keyword evidence="4 5" id="KW-0472">Membrane</keyword>
<dbReference type="KEGG" id="cohn:KCTCHS21_16770"/>
<dbReference type="InterPro" id="IPR011547">
    <property type="entry name" value="SLC26A/SulP_dom"/>
</dbReference>
<dbReference type="Gene3D" id="3.30.750.24">
    <property type="entry name" value="STAS domain"/>
    <property type="match status" value="1"/>
</dbReference>
<accession>A0A3T1D2K3</accession>
<dbReference type="RefSeq" id="WP_130606689.1">
    <property type="nucleotide sequence ID" value="NZ_AP019400.1"/>
</dbReference>
<feature type="transmembrane region" description="Helical" evidence="5">
    <location>
        <begin position="257"/>
        <end position="278"/>
    </location>
</feature>
<keyword evidence="8" id="KW-1185">Reference proteome</keyword>
<proteinExistence type="predicted"/>
<evidence type="ECO:0000256" key="2">
    <source>
        <dbReference type="ARBA" id="ARBA00022692"/>
    </source>
</evidence>
<dbReference type="AlphaFoldDB" id="A0A3T1D2K3"/>
<evidence type="ECO:0000313" key="8">
    <source>
        <dbReference type="Proteomes" id="UP000289856"/>
    </source>
</evidence>
<feature type="transmembrane region" description="Helical" evidence="5">
    <location>
        <begin position="290"/>
        <end position="308"/>
    </location>
</feature>
<dbReference type="PANTHER" id="PTHR43310">
    <property type="entry name" value="SULFATE TRANSPORTER YBAR-RELATED"/>
    <property type="match status" value="1"/>
</dbReference>
<feature type="transmembrane region" description="Helical" evidence="5">
    <location>
        <begin position="7"/>
        <end position="28"/>
    </location>
</feature>
<dbReference type="PROSITE" id="PS50801">
    <property type="entry name" value="STAS"/>
    <property type="match status" value="1"/>
</dbReference>
<feature type="transmembrane region" description="Helical" evidence="5">
    <location>
        <begin position="34"/>
        <end position="56"/>
    </location>
</feature>
<feature type="domain" description="STAS" evidence="6">
    <location>
        <begin position="399"/>
        <end position="461"/>
    </location>
</feature>
<feature type="transmembrane region" description="Helical" evidence="5">
    <location>
        <begin position="315"/>
        <end position="337"/>
    </location>
</feature>
<evidence type="ECO:0000313" key="7">
    <source>
        <dbReference type="EMBL" id="BBI32278.1"/>
    </source>
</evidence>
<evidence type="ECO:0000256" key="1">
    <source>
        <dbReference type="ARBA" id="ARBA00004141"/>
    </source>
</evidence>
<keyword evidence="2 5" id="KW-0812">Transmembrane</keyword>
<evidence type="ECO:0000256" key="4">
    <source>
        <dbReference type="ARBA" id="ARBA00023136"/>
    </source>
</evidence>
<dbReference type="InterPro" id="IPR052706">
    <property type="entry name" value="Membrane-Transporter-like"/>
</dbReference>
<dbReference type="SUPFAM" id="SSF52091">
    <property type="entry name" value="SpoIIaa-like"/>
    <property type="match status" value="1"/>
</dbReference>
<dbReference type="Pfam" id="PF00916">
    <property type="entry name" value="Sulfate_transp"/>
    <property type="match status" value="2"/>
</dbReference>
<protein>
    <submittedName>
        <fullName evidence="7">Putative sulfate transporter YbaR</fullName>
    </submittedName>
</protein>
<evidence type="ECO:0000256" key="5">
    <source>
        <dbReference type="SAM" id="Phobius"/>
    </source>
</evidence>